<keyword evidence="2" id="KW-0233">DNA recombination</keyword>
<dbReference type="SUPFAM" id="SSF50249">
    <property type="entry name" value="Nucleic acid-binding proteins"/>
    <property type="match status" value="1"/>
</dbReference>
<keyword evidence="3" id="KW-0234">DNA repair</keyword>
<evidence type="ECO:0000313" key="6">
    <source>
        <dbReference type="Proteomes" id="UP000176431"/>
    </source>
</evidence>
<feature type="domain" description="DNA replication/recombination mediator RecO N-terminal" evidence="4">
    <location>
        <begin position="1"/>
        <end position="69"/>
    </location>
</feature>
<gene>
    <name evidence="5" type="ORF">A2819_01070</name>
</gene>
<dbReference type="InterPro" id="IPR022572">
    <property type="entry name" value="DNA_rep/recomb_RecO_N"/>
</dbReference>
<comment type="caution">
    <text evidence="5">The sequence shown here is derived from an EMBL/GenBank/DDBJ whole genome shotgun (WGS) entry which is preliminary data.</text>
</comment>
<sequence>MATYQTNAIVLKREDIFEADRIYSLYTEDFGQVKAIAGSVRKINAKLSGHLEPFNIVWVELATKKNGDLFITTALSYQKFLSQNTLPAQAALFAKMADFTCFMLKGSQKDEMLWSYILESFSKADKIEVDNDPPERLASSSRAGEFLNAYKSDFIKIMGFGDNLEEALWYNY</sequence>
<keyword evidence="1" id="KW-0227">DNA damage</keyword>
<evidence type="ECO:0000259" key="4">
    <source>
        <dbReference type="Pfam" id="PF11967"/>
    </source>
</evidence>
<dbReference type="Pfam" id="PF11967">
    <property type="entry name" value="RecO_N"/>
    <property type="match status" value="1"/>
</dbReference>
<dbReference type="InterPro" id="IPR012340">
    <property type="entry name" value="NA-bd_OB-fold"/>
</dbReference>
<evidence type="ECO:0000256" key="3">
    <source>
        <dbReference type="ARBA" id="ARBA00023204"/>
    </source>
</evidence>
<dbReference type="Proteomes" id="UP000176431">
    <property type="component" value="Unassembled WGS sequence"/>
</dbReference>
<dbReference type="GO" id="GO:0006302">
    <property type="term" value="P:double-strand break repair"/>
    <property type="evidence" value="ECO:0007669"/>
    <property type="project" value="TreeGrafter"/>
</dbReference>
<proteinExistence type="predicted"/>
<organism evidence="5 6">
    <name type="scientific">Candidatus Azambacteria bacterium RIFCSPHIGHO2_01_FULL_40_24</name>
    <dbReference type="NCBI Taxonomy" id="1797301"/>
    <lineage>
        <taxon>Bacteria</taxon>
        <taxon>Candidatus Azamiibacteriota</taxon>
    </lineage>
</organism>
<protein>
    <recommendedName>
        <fullName evidence="4">DNA replication/recombination mediator RecO N-terminal domain-containing protein</fullName>
    </recommendedName>
</protein>
<dbReference type="GO" id="GO:0006310">
    <property type="term" value="P:DNA recombination"/>
    <property type="evidence" value="ECO:0007669"/>
    <property type="project" value="UniProtKB-KW"/>
</dbReference>
<dbReference type="PANTHER" id="PTHR33991:SF1">
    <property type="entry name" value="DNA REPAIR PROTEIN RECO"/>
    <property type="match status" value="1"/>
</dbReference>
<dbReference type="GO" id="GO:0043590">
    <property type="term" value="C:bacterial nucleoid"/>
    <property type="evidence" value="ECO:0007669"/>
    <property type="project" value="TreeGrafter"/>
</dbReference>
<name>A0A1F5B2F8_9BACT</name>
<dbReference type="EMBL" id="MEYK01000032">
    <property type="protein sequence ID" value="OGD24817.1"/>
    <property type="molecule type" value="Genomic_DNA"/>
</dbReference>
<dbReference type="InterPro" id="IPR003717">
    <property type="entry name" value="RecO"/>
</dbReference>
<accession>A0A1F5B2F8</accession>
<evidence type="ECO:0000256" key="1">
    <source>
        <dbReference type="ARBA" id="ARBA00022763"/>
    </source>
</evidence>
<evidence type="ECO:0000313" key="5">
    <source>
        <dbReference type="EMBL" id="OGD24817.1"/>
    </source>
</evidence>
<dbReference type="Gene3D" id="2.40.50.140">
    <property type="entry name" value="Nucleic acid-binding proteins"/>
    <property type="match status" value="1"/>
</dbReference>
<dbReference type="AlphaFoldDB" id="A0A1F5B2F8"/>
<reference evidence="5 6" key="1">
    <citation type="journal article" date="2016" name="Nat. Commun.">
        <title>Thousands of microbial genomes shed light on interconnected biogeochemical processes in an aquifer system.</title>
        <authorList>
            <person name="Anantharaman K."/>
            <person name="Brown C.T."/>
            <person name="Hug L.A."/>
            <person name="Sharon I."/>
            <person name="Castelle C.J."/>
            <person name="Probst A.J."/>
            <person name="Thomas B.C."/>
            <person name="Singh A."/>
            <person name="Wilkins M.J."/>
            <person name="Karaoz U."/>
            <person name="Brodie E.L."/>
            <person name="Williams K.H."/>
            <person name="Hubbard S.S."/>
            <person name="Banfield J.F."/>
        </authorList>
    </citation>
    <scope>NUCLEOTIDE SEQUENCE [LARGE SCALE GENOMIC DNA]</scope>
</reference>
<dbReference type="PANTHER" id="PTHR33991">
    <property type="entry name" value="DNA REPAIR PROTEIN RECO"/>
    <property type="match status" value="1"/>
</dbReference>
<evidence type="ECO:0000256" key="2">
    <source>
        <dbReference type="ARBA" id="ARBA00023172"/>
    </source>
</evidence>